<evidence type="ECO:0000313" key="8">
    <source>
        <dbReference type="EMBL" id="CBG68750.1"/>
    </source>
</evidence>
<gene>
    <name evidence="8" type="ordered locus">SCAB_16141</name>
</gene>
<dbReference type="InterPro" id="IPR029063">
    <property type="entry name" value="SAM-dependent_MTases_sf"/>
</dbReference>
<keyword evidence="3" id="KW-0808">Transferase</keyword>
<dbReference type="Gene3D" id="3.40.50.150">
    <property type="entry name" value="Vaccinia Virus protein VP39"/>
    <property type="match status" value="2"/>
</dbReference>
<dbReference type="EC" id="2.1.1.72" evidence="1"/>
<dbReference type="SUPFAM" id="SSF53335">
    <property type="entry name" value="S-adenosyl-L-methionine-dependent methyltransferases"/>
    <property type="match status" value="1"/>
</dbReference>
<evidence type="ECO:0000256" key="4">
    <source>
        <dbReference type="ARBA" id="ARBA00022691"/>
    </source>
</evidence>
<dbReference type="PANTHER" id="PTHR33841">
    <property type="entry name" value="DNA METHYLTRANSFERASE YEEA-RELATED"/>
    <property type="match status" value="1"/>
</dbReference>
<evidence type="ECO:0000256" key="1">
    <source>
        <dbReference type="ARBA" id="ARBA00011900"/>
    </source>
</evidence>
<comment type="catalytic activity">
    <reaction evidence="5">
        <text>a 2'-deoxyadenosine in DNA + S-adenosyl-L-methionine = an N(6)-methyl-2'-deoxyadenosine in DNA + S-adenosyl-L-homocysteine + H(+)</text>
        <dbReference type="Rhea" id="RHEA:15197"/>
        <dbReference type="Rhea" id="RHEA-COMP:12418"/>
        <dbReference type="Rhea" id="RHEA-COMP:12419"/>
        <dbReference type="ChEBI" id="CHEBI:15378"/>
        <dbReference type="ChEBI" id="CHEBI:57856"/>
        <dbReference type="ChEBI" id="CHEBI:59789"/>
        <dbReference type="ChEBI" id="CHEBI:90615"/>
        <dbReference type="ChEBI" id="CHEBI:90616"/>
        <dbReference type="EC" id="2.1.1.72"/>
    </reaction>
</comment>
<dbReference type="RefSeq" id="WP_012999475.1">
    <property type="nucleotide sequence ID" value="NC_013929.1"/>
</dbReference>
<dbReference type="STRING" id="680198.SCAB_16141"/>
<name>C9ZD22_STRSW</name>
<dbReference type="EMBL" id="FN554889">
    <property type="protein sequence ID" value="CBG68750.1"/>
    <property type="molecule type" value="Genomic_DNA"/>
</dbReference>
<dbReference type="Pfam" id="PF07669">
    <property type="entry name" value="Eco57I"/>
    <property type="match status" value="1"/>
</dbReference>
<dbReference type="PROSITE" id="PS00092">
    <property type="entry name" value="N6_MTASE"/>
    <property type="match status" value="1"/>
</dbReference>
<dbReference type="PANTHER" id="PTHR33841:SF1">
    <property type="entry name" value="DNA METHYLTRANSFERASE A"/>
    <property type="match status" value="1"/>
</dbReference>
<dbReference type="GO" id="GO:0003676">
    <property type="term" value="F:nucleic acid binding"/>
    <property type="evidence" value="ECO:0007669"/>
    <property type="project" value="InterPro"/>
</dbReference>
<dbReference type="GeneID" id="24309736"/>
<sequence>MSAVTRNQVFTAVHTVGGLLPADMLVRISEGKDVPGSKPADYGLPSSRSVRDEAERSWEYLKPLWRELRKHLPEDRETGDPAADPTGRAGTDWLAPLWRELGFGPLTQVGAAGIPADSDTEKKFPVSHRWRHALIHQTPWNANLDKRPGGAGTVPPQSMLQECLNRTEAHLWGVLTNGRQVRLLRDSSALATASYVEFDLEAIFDGELFSEFVLLYRVLHVSRFEVAEDAPPSACRLEKWRTEAIASGTRALDQLRKGVQDAITALGTGFLRHPENTALREDVRPKPLQAALLRLVYRLLFVFVAEDRDALLSPKADPQARERYEAYFSSARLRAHARKRRGTAHGDLYEALRIVLDALGDEAGRPELGLPGLGGLFNDTDADAPLRGLKLSNEALLTAVRHLSQVRDGSSGRWRAIDYRHLDAEELGSVYESLLELEPKHSTADRTFTLVEVAGNTRKTTGSYYTPSSLIECLLDSTLDPVIRDAVKRGEEAASKSGATDPADAIVNELLSLTVCDPACGSGHFLVASARRIAKQVAAVRERNPEPTLDAVRHALHEVVARCIYGVDLNPMAVELAKVSLWLEALEPGKPLGFLDAHVKHGNGLIGATPKLLRDGIPDDAFIATEGDDKKHAKALEKINQQERVGQGSLFDLGDEAVQVANTVFASGLRSITLAQAEELADVRRQEEAYEEWAGSSAYQRARRVADAWCAAFVWLKTPEAPRAVTHSVFKALEDASGGGVAAETQAEIKCLRDQYSFFHWHLEFPEVFSVPENGQGVSPATGWAGGFDSVVGNPPWDSVEFPELEFFAHRAPEIAKASRTSVRKKMIEALKDSPYTLPLHQEFEAGKRKVYAESHFLRHSGRVPLTGQGNLNTYAVFTETDRMLLGPKGRAGVIVPTGIVTDARTQYFSKDLVRSGSIAMLYDFENRAGLFPAVDSRMKFSILSVTGRLLRESTARFAFFLHDPTELDDPEKAFALTPDEIELLNPNTGTLPVFRSRRDAEITLSMYHRFPVMIRTAQANGNPWGVSFMQGLFNISHDSSLLHSREALESDGWTLDGNIFRKGRDQMLPLYEGRMGHQYSHRFGDSKGGSESTTTQLESAEYVVQPQYWTSSEDTHVRHTRRRFDCTTGMLGHRRVARSNDERTCIATIIPWGSASYGWILSAGPSANNLALLEATFNSFPYDYALRNSLSQPSIPKGTSEQIPVPPPDALTRFRAFIIPRVLELTFTSYDLTSFGRDLGHTGQPFRWDENRRQVIRAELDALFFHLYGISREDADYILDTFPIVRRKDEAKYGSYRTKELILAEYDRMAAAGLTLNNPLVDGENYTSTLTPPPGHGPRHPA</sequence>
<evidence type="ECO:0000256" key="6">
    <source>
        <dbReference type="SAM" id="MobiDB-lite"/>
    </source>
</evidence>
<dbReference type="GO" id="GO:0009007">
    <property type="term" value="F:site-specific DNA-methyltransferase (adenine-specific) activity"/>
    <property type="evidence" value="ECO:0007669"/>
    <property type="project" value="UniProtKB-EC"/>
</dbReference>
<evidence type="ECO:0000256" key="5">
    <source>
        <dbReference type="ARBA" id="ARBA00047942"/>
    </source>
</evidence>
<accession>C9ZD22</accession>
<feature type="region of interest" description="Disordered" evidence="6">
    <location>
        <begin position="1324"/>
        <end position="1343"/>
    </location>
</feature>
<dbReference type="InterPro" id="IPR011639">
    <property type="entry name" value="MethylTrfase_TaqI-like_dom"/>
</dbReference>
<dbReference type="eggNOG" id="COG1002">
    <property type="taxonomic scope" value="Bacteria"/>
</dbReference>
<protein>
    <recommendedName>
        <fullName evidence="1">site-specific DNA-methyltransferase (adenine-specific)</fullName>
        <ecNumber evidence="1">2.1.1.72</ecNumber>
    </recommendedName>
</protein>
<dbReference type="GO" id="GO:0006304">
    <property type="term" value="P:DNA modification"/>
    <property type="evidence" value="ECO:0007669"/>
    <property type="project" value="InterPro"/>
</dbReference>
<dbReference type="REBASE" id="22864">
    <property type="entry name" value="Ssc87ORF16141P"/>
</dbReference>
<dbReference type="GO" id="GO:0032259">
    <property type="term" value="P:methylation"/>
    <property type="evidence" value="ECO:0007669"/>
    <property type="project" value="UniProtKB-KW"/>
</dbReference>
<keyword evidence="4" id="KW-0949">S-adenosyl-L-methionine</keyword>
<proteinExistence type="predicted"/>
<reference evidence="8 9" key="1">
    <citation type="journal article" date="2010" name="Mol. Plant Microbe Interact.">
        <title>Streptomyces scabies 87-22 contains a coronafacic acid-like biosynthetic cluster that contributes to plant-microbe interactions.</title>
        <authorList>
            <person name="Bignell D.R."/>
            <person name="Seipke R.F."/>
            <person name="Huguet-Tapia J.C."/>
            <person name="Chambers A.H."/>
            <person name="Parry R.J."/>
            <person name="Loria R."/>
        </authorList>
    </citation>
    <scope>NUCLEOTIDE SEQUENCE [LARGE SCALE GENOMIC DNA]</scope>
    <source>
        <strain evidence="8 9">87.22</strain>
    </source>
</reference>
<dbReference type="PRINTS" id="PR00507">
    <property type="entry name" value="N12N6MTFRASE"/>
</dbReference>
<dbReference type="InterPro" id="IPR050953">
    <property type="entry name" value="N4_N6_ade-DNA_methylase"/>
</dbReference>
<dbReference type="Proteomes" id="UP000001444">
    <property type="component" value="Chromosome"/>
</dbReference>
<dbReference type="HOGENOM" id="CLU_002881_0_0_11"/>
<evidence type="ECO:0000256" key="2">
    <source>
        <dbReference type="ARBA" id="ARBA00022603"/>
    </source>
</evidence>
<evidence type="ECO:0000259" key="7">
    <source>
        <dbReference type="Pfam" id="PF07669"/>
    </source>
</evidence>
<organism evidence="8 9">
    <name type="scientific">Streptomyces scabiei (strain 87.22)</name>
    <dbReference type="NCBI Taxonomy" id="680198"/>
    <lineage>
        <taxon>Bacteria</taxon>
        <taxon>Bacillati</taxon>
        <taxon>Actinomycetota</taxon>
        <taxon>Actinomycetes</taxon>
        <taxon>Kitasatosporales</taxon>
        <taxon>Streptomycetaceae</taxon>
        <taxon>Streptomyces</taxon>
    </lineage>
</organism>
<keyword evidence="9" id="KW-1185">Reference proteome</keyword>
<keyword evidence="2" id="KW-0489">Methyltransferase</keyword>
<dbReference type="InterPro" id="IPR002052">
    <property type="entry name" value="DNA_methylase_N6_adenine_CS"/>
</dbReference>
<dbReference type="KEGG" id="scb:SCAB_16141"/>
<feature type="domain" description="Type II methyltransferase M.TaqI-like" evidence="7">
    <location>
        <begin position="563"/>
        <end position="801"/>
    </location>
</feature>
<evidence type="ECO:0000256" key="3">
    <source>
        <dbReference type="ARBA" id="ARBA00022679"/>
    </source>
</evidence>
<evidence type="ECO:0000313" key="9">
    <source>
        <dbReference type="Proteomes" id="UP000001444"/>
    </source>
</evidence>